<name>A0ABN1IFN0_9GAMM</name>
<accession>A0ABN1IFN0</accession>
<comment type="caution">
    <text evidence="2">The sequence shown here is derived from an EMBL/GenBank/DDBJ whole genome shotgun (WGS) entry which is preliminary data.</text>
</comment>
<proteinExistence type="predicted"/>
<feature type="chain" id="PRO_5046451235" evidence="1">
    <location>
        <begin position="29"/>
        <end position="279"/>
    </location>
</feature>
<dbReference type="Proteomes" id="UP001501523">
    <property type="component" value="Unassembled WGS sequence"/>
</dbReference>
<dbReference type="RefSeq" id="WP_343788764.1">
    <property type="nucleotide sequence ID" value="NZ_BAAAEU010000006.1"/>
</dbReference>
<feature type="signal peptide" evidence="1">
    <location>
        <begin position="1"/>
        <end position="28"/>
    </location>
</feature>
<keyword evidence="3" id="KW-1185">Reference proteome</keyword>
<evidence type="ECO:0000313" key="2">
    <source>
        <dbReference type="EMBL" id="GAA0712161.1"/>
    </source>
</evidence>
<dbReference type="EMBL" id="BAAAEU010000006">
    <property type="protein sequence ID" value="GAA0712161.1"/>
    <property type="molecule type" value="Genomic_DNA"/>
</dbReference>
<evidence type="ECO:0000256" key="1">
    <source>
        <dbReference type="SAM" id="SignalP"/>
    </source>
</evidence>
<keyword evidence="1" id="KW-0732">Signal</keyword>
<gene>
    <name evidence="2" type="ORF">GCM10009105_14520</name>
</gene>
<protein>
    <submittedName>
        <fullName evidence="2">Uncharacterized protein</fullName>
    </submittedName>
</protein>
<reference evidence="2 3" key="1">
    <citation type="journal article" date="2019" name="Int. J. Syst. Evol. Microbiol.">
        <title>The Global Catalogue of Microorganisms (GCM) 10K type strain sequencing project: providing services to taxonomists for standard genome sequencing and annotation.</title>
        <authorList>
            <consortium name="The Broad Institute Genomics Platform"/>
            <consortium name="The Broad Institute Genome Sequencing Center for Infectious Disease"/>
            <person name="Wu L."/>
            <person name="Ma J."/>
        </authorList>
    </citation>
    <scope>NUCLEOTIDE SEQUENCE [LARGE SCALE GENOMIC DNA]</scope>
    <source>
        <strain evidence="2 3">JCM 15421</strain>
    </source>
</reference>
<evidence type="ECO:0000313" key="3">
    <source>
        <dbReference type="Proteomes" id="UP001501523"/>
    </source>
</evidence>
<organism evidence="2 3">
    <name type="scientific">Dokdonella soli</name>
    <dbReference type="NCBI Taxonomy" id="529810"/>
    <lineage>
        <taxon>Bacteria</taxon>
        <taxon>Pseudomonadati</taxon>
        <taxon>Pseudomonadota</taxon>
        <taxon>Gammaproteobacteria</taxon>
        <taxon>Lysobacterales</taxon>
        <taxon>Rhodanobacteraceae</taxon>
        <taxon>Dokdonella</taxon>
    </lineage>
</organism>
<sequence>MRTPFRFQCLVRSLVFLGAVFTVGIAHAQQRKLPVQTDRYGYRAYDSSSAQCPAQLVDMSSAAALNLVAASSSYPARDEGAAAVPLSAPFQLFGAVQSALVASSNGYLAAAASVAAENGADYSSACPLPAIASNGPAAQARILVYHDDLSGETGNGTMRSNYFASCPRPSDSGVAEACTVVDWSNWGKPGTSGLSMQAVLYHQTWEIALQYRSLDPSAGAKATIGVQDPAHGWGFAARCGGAQPIPAPGAICLFDPRYPPGSRGTSDLLFKDGFDGPLP</sequence>